<dbReference type="FunFam" id="3.40.50.720:FF:000084">
    <property type="entry name" value="Short-chain dehydrogenase reductase"/>
    <property type="match status" value="1"/>
</dbReference>
<comment type="similarity">
    <text evidence="1">Belongs to the short-chain dehydrogenases/reductases (SDR) family.</text>
</comment>
<name>A0A9D1UGX9_9FIRM</name>
<organism evidence="3 4">
    <name type="scientific">Candidatus Eubacterium faecipullorum</name>
    <dbReference type="NCBI Taxonomy" id="2838571"/>
    <lineage>
        <taxon>Bacteria</taxon>
        <taxon>Bacillati</taxon>
        <taxon>Bacillota</taxon>
        <taxon>Clostridia</taxon>
        <taxon>Eubacteriales</taxon>
        <taxon>Eubacteriaceae</taxon>
        <taxon>Eubacterium</taxon>
    </lineage>
</organism>
<sequence length="223" mass="23782">MKKALITGGATGIGRECALLFAKNGYDVFITYHDSEPDLECVTPVKCDLSKTEDIESLFSGFRSLDVLVNNAGVSLIKMINDTNYQDYEDLMSVNSRAVYFCCKEAANLMLRAHSGSIINIASVWGEVGASCETLYSMSKAGVIGLTKALAKELAPSGITVNSISPGIIDTRMNAQFSKKELEEEVPLGILGSAYDIAKTALFLAGSPYITGQDISVSGGIVI</sequence>
<dbReference type="PRINTS" id="PR00080">
    <property type="entry name" value="SDRFAMILY"/>
</dbReference>
<protein>
    <submittedName>
        <fullName evidence="3">SDR family oxidoreductase</fullName>
    </submittedName>
</protein>
<dbReference type="Proteomes" id="UP000824205">
    <property type="component" value="Unassembled WGS sequence"/>
</dbReference>
<dbReference type="GO" id="GO:0008206">
    <property type="term" value="P:bile acid metabolic process"/>
    <property type="evidence" value="ECO:0007669"/>
    <property type="project" value="UniProtKB-ARBA"/>
</dbReference>
<dbReference type="PANTHER" id="PTHR42760">
    <property type="entry name" value="SHORT-CHAIN DEHYDROGENASES/REDUCTASES FAMILY MEMBER"/>
    <property type="match status" value="1"/>
</dbReference>
<dbReference type="GO" id="GO:0016616">
    <property type="term" value="F:oxidoreductase activity, acting on the CH-OH group of donors, NAD or NADP as acceptor"/>
    <property type="evidence" value="ECO:0007669"/>
    <property type="project" value="TreeGrafter"/>
</dbReference>
<dbReference type="SUPFAM" id="SSF51735">
    <property type="entry name" value="NAD(P)-binding Rossmann-fold domains"/>
    <property type="match status" value="1"/>
</dbReference>
<dbReference type="EMBL" id="DXGE01000028">
    <property type="protein sequence ID" value="HIW86191.1"/>
    <property type="molecule type" value="Genomic_DNA"/>
</dbReference>
<evidence type="ECO:0000313" key="4">
    <source>
        <dbReference type="Proteomes" id="UP000824205"/>
    </source>
</evidence>
<dbReference type="PROSITE" id="PS00061">
    <property type="entry name" value="ADH_SHORT"/>
    <property type="match status" value="1"/>
</dbReference>
<reference evidence="3" key="1">
    <citation type="journal article" date="2021" name="PeerJ">
        <title>Extensive microbial diversity within the chicken gut microbiome revealed by metagenomics and culture.</title>
        <authorList>
            <person name="Gilroy R."/>
            <person name="Ravi A."/>
            <person name="Getino M."/>
            <person name="Pursley I."/>
            <person name="Horton D.L."/>
            <person name="Alikhan N.F."/>
            <person name="Baker D."/>
            <person name="Gharbi K."/>
            <person name="Hall N."/>
            <person name="Watson M."/>
            <person name="Adriaenssens E.M."/>
            <person name="Foster-Nyarko E."/>
            <person name="Jarju S."/>
            <person name="Secka A."/>
            <person name="Antonio M."/>
            <person name="Oren A."/>
            <person name="Chaudhuri R.R."/>
            <person name="La Ragione R."/>
            <person name="Hildebrand F."/>
            <person name="Pallen M.J."/>
        </authorList>
    </citation>
    <scope>NUCLEOTIDE SEQUENCE</scope>
    <source>
        <strain evidence="3">421</strain>
    </source>
</reference>
<dbReference type="Gene3D" id="3.40.50.720">
    <property type="entry name" value="NAD(P)-binding Rossmann-like Domain"/>
    <property type="match status" value="1"/>
</dbReference>
<gene>
    <name evidence="3" type="ORF">IAA48_06805</name>
</gene>
<accession>A0A9D1UGX9</accession>
<dbReference type="InterPro" id="IPR020904">
    <property type="entry name" value="Sc_DH/Rdtase_CS"/>
</dbReference>
<comment type="caution">
    <text evidence="3">The sequence shown here is derived from an EMBL/GenBank/DDBJ whole genome shotgun (WGS) entry which is preliminary data.</text>
</comment>
<dbReference type="GO" id="GO:0030497">
    <property type="term" value="P:fatty acid elongation"/>
    <property type="evidence" value="ECO:0007669"/>
    <property type="project" value="TreeGrafter"/>
</dbReference>
<dbReference type="InterPro" id="IPR036291">
    <property type="entry name" value="NAD(P)-bd_dom_sf"/>
</dbReference>
<evidence type="ECO:0000313" key="3">
    <source>
        <dbReference type="EMBL" id="HIW86191.1"/>
    </source>
</evidence>
<dbReference type="InterPro" id="IPR002347">
    <property type="entry name" value="SDR_fam"/>
</dbReference>
<evidence type="ECO:0000256" key="2">
    <source>
        <dbReference type="ARBA" id="ARBA00023002"/>
    </source>
</evidence>
<dbReference type="AlphaFoldDB" id="A0A9D1UGX9"/>
<dbReference type="Pfam" id="PF13561">
    <property type="entry name" value="adh_short_C2"/>
    <property type="match status" value="1"/>
</dbReference>
<dbReference type="PANTHER" id="PTHR42760:SF40">
    <property type="entry name" value="3-OXOACYL-[ACYL-CARRIER-PROTEIN] REDUCTASE, CHLOROPLASTIC"/>
    <property type="match status" value="1"/>
</dbReference>
<dbReference type="PRINTS" id="PR00081">
    <property type="entry name" value="GDHRDH"/>
</dbReference>
<evidence type="ECO:0000256" key="1">
    <source>
        <dbReference type="ARBA" id="ARBA00006484"/>
    </source>
</evidence>
<proteinExistence type="inferred from homology"/>
<reference evidence="3" key="2">
    <citation type="submission" date="2021-04" db="EMBL/GenBank/DDBJ databases">
        <authorList>
            <person name="Gilroy R."/>
        </authorList>
    </citation>
    <scope>NUCLEOTIDE SEQUENCE</scope>
    <source>
        <strain evidence="3">421</strain>
    </source>
</reference>
<dbReference type="CDD" id="cd05233">
    <property type="entry name" value="SDR_c"/>
    <property type="match status" value="1"/>
</dbReference>
<keyword evidence="2" id="KW-0560">Oxidoreductase</keyword>